<evidence type="ECO:0000259" key="3">
    <source>
        <dbReference type="Pfam" id="PF00534"/>
    </source>
</evidence>
<dbReference type="EMBL" id="CP037423">
    <property type="protein sequence ID" value="QDV43138.1"/>
    <property type="molecule type" value="Genomic_DNA"/>
</dbReference>
<protein>
    <submittedName>
        <fullName evidence="4">Mannosylfructose-phosphate synthase</fullName>
        <ecNumber evidence="4">2.4.1.246</ecNumber>
    </submittedName>
</protein>
<dbReference type="CDD" id="cd03801">
    <property type="entry name" value="GT4_PimA-like"/>
    <property type="match status" value="1"/>
</dbReference>
<dbReference type="PANTHER" id="PTHR46401:SF2">
    <property type="entry name" value="GLYCOSYLTRANSFERASE WBBK-RELATED"/>
    <property type="match status" value="1"/>
</dbReference>
<dbReference type="Proteomes" id="UP000319004">
    <property type="component" value="Chromosome"/>
</dbReference>
<name>A0A518HQR2_9BACT</name>
<dbReference type="EC" id="2.4.1.246" evidence="4"/>
<accession>A0A518HQR2</accession>
<feature type="domain" description="Glycosyl transferase family 1" evidence="3">
    <location>
        <begin position="186"/>
        <end position="348"/>
    </location>
</feature>
<dbReference type="KEGG" id="snep:Enr13x_29920"/>
<keyword evidence="4" id="KW-0328">Glycosyltransferase</keyword>
<dbReference type="PANTHER" id="PTHR46401">
    <property type="entry name" value="GLYCOSYLTRANSFERASE WBBK-RELATED"/>
    <property type="match status" value="1"/>
</dbReference>
<organism evidence="4 5">
    <name type="scientific">Stieleria neptunia</name>
    <dbReference type="NCBI Taxonomy" id="2527979"/>
    <lineage>
        <taxon>Bacteria</taxon>
        <taxon>Pseudomonadati</taxon>
        <taxon>Planctomycetota</taxon>
        <taxon>Planctomycetia</taxon>
        <taxon>Pirellulales</taxon>
        <taxon>Pirellulaceae</taxon>
        <taxon>Stieleria</taxon>
    </lineage>
</organism>
<dbReference type="AlphaFoldDB" id="A0A518HQR2"/>
<feature type="region of interest" description="Disordered" evidence="2">
    <location>
        <begin position="372"/>
        <end position="392"/>
    </location>
</feature>
<reference evidence="4 5" key="1">
    <citation type="submission" date="2019-03" db="EMBL/GenBank/DDBJ databases">
        <title>Deep-cultivation of Planctomycetes and their phenomic and genomic characterization uncovers novel biology.</title>
        <authorList>
            <person name="Wiegand S."/>
            <person name="Jogler M."/>
            <person name="Boedeker C."/>
            <person name="Pinto D."/>
            <person name="Vollmers J."/>
            <person name="Rivas-Marin E."/>
            <person name="Kohn T."/>
            <person name="Peeters S.H."/>
            <person name="Heuer A."/>
            <person name="Rast P."/>
            <person name="Oberbeckmann S."/>
            <person name="Bunk B."/>
            <person name="Jeske O."/>
            <person name="Meyerdierks A."/>
            <person name="Storesund J.E."/>
            <person name="Kallscheuer N."/>
            <person name="Luecker S."/>
            <person name="Lage O.M."/>
            <person name="Pohl T."/>
            <person name="Merkel B.J."/>
            <person name="Hornburger P."/>
            <person name="Mueller R.-W."/>
            <person name="Bruemmer F."/>
            <person name="Labrenz M."/>
            <person name="Spormann A.M."/>
            <person name="Op den Camp H."/>
            <person name="Overmann J."/>
            <person name="Amann R."/>
            <person name="Jetten M.S.M."/>
            <person name="Mascher T."/>
            <person name="Medema M.H."/>
            <person name="Devos D.P."/>
            <person name="Kaster A.-K."/>
            <person name="Ovreas L."/>
            <person name="Rohde M."/>
            <person name="Galperin M.Y."/>
            <person name="Jogler C."/>
        </authorList>
    </citation>
    <scope>NUCLEOTIDE SEQUENCE [LARGE SCALE GENOMIC DNA]</scope>
    <source>
        <strain evidence="4 5">Enr13</strain>
    </source>
</reference>
<dbReference type="SUPFAM" id="SSF53756">
    <property type="entry name" value="UDP-Glycosyltransferase/glycogen phosphorylase"/>
    <property type="match status" value="1"/>
</dbReference>
<keyword evidence="1 4" id="KW-0808">Transferase</keyword>
<dbReference type="GO" id="GO:0103011">
    <property type="term" value="F:mannosylfructose-phosphate synthase activity"/>
    <property type="evidence" value="ECO:0007669"/>
    <property type="project" value="UniProtKB-EC"/>
</dbReference>
<dbReference type="Gene3D" id="3.40.50.2000">
    <property type="entry name" value="Glycogen Phosphorylase B"/>
    <property type="match status" value="2"/>
</dbReference>
<dbReference type="GO" id="GO:0009103">
    <property type="term" value="P:lipopolysaccharide biosynthetic process"/>
    <property type="evidence" value="ECO:0007669"/>
    <property type="project" value="TreeGrafter"/>
</dbReference>
<dbReference type="Pfam" id="PF00534">
    <property type="entry name" value="Glycos_transf_1"/>
    <property type="match status" value="1"/>
</dbReference>
<proteinExistence type="predicted"/>
<evidence type="ECO:0000256" key="2">
    <source>
        <dbReference type="SAM" id="MobiDB-lite"/>
    </source>
</evidence>
<dbReference type="InterPro" id="IPR001296">
    <property type="entry name" value="Glyco_trans_1"/>
</dbReference>
<keyword evidence="5" id="KW-1185">Reference proteome</keyword>
<sequence>MRLLVNTLPIGSMSGNHVVYGFLDPYSAATLPDHDLVIVHYEDNPPPAEIVERGATTIPVSLRYKNWAQRLFWETIRLPGVIRGAGADVVLTVSGALTPRCPVPQVVLCQNPWCYRPVVHRNWKERLKARLQRVGYSNAYQNAAMMIYISGHLRELYRSDNRRKKECRSEIAYVGLNENTYQAAKQHADLPRDPYSILSVSAMAAWKGAHTLVDAVSILRQRDIPAKLRLVGPWPDADYETRVRNQVARLQLDNAVEILGRVSDDELHRQYAINKVYALASHCESFGIPAAEAMAFGTPVVSTDCCAISEICEPAGLFGPVEDPRWTADALQTALTDDDQWQAWSKAASCRAQTLNWDRCAEAFKLIPQLADVPPSSVYSPSPASPSEQNAS</sequence>
<evidence type="ECO:0000313" key="5">
    <source>
        <dbReference type="Proteomes" id="UP000319004"/>
    </source>
</evidence>
<feature type="compositionally biased region" description="Low complexity" evidence="2">
    <location>
        <begin position="374"/>
        <end position="392"/>
    </location>
</feature>
<evidence type="ECO:0000256" key="1">
    <source>
        <dbReference type="ARBA" id="ARBA00022679"/>
    </source>
</evidence>
<gene>
    <name evidence="4" type="primary">mfpsA_1</name>
    <name evidence="4" type="ORF">Enr13x_29920</name>
</gene>
<evidence type="ECO:0000313" key="4">
    <source>
        <dbReference type="EMBL" id="QDV43138.1"/>
    </source>
</evidence>